<reference evidence="3" key="1">
    <citation type="submission" date="2022-10" db="EMBL/GenBank/DDBJ databases">
        <title>Genome sequence of Actinomyces israelii ATCC 10048.</title>
        <authorList>
            <person name="Watt R.M."/>
            <person name="Tong W.M."/>
        </authorList>
    </citation>
    <scope>NUCLEOTIDE SEQUENCE</scope>
    <source>
        <strain evidence="3">ATCC 10048</strain>
    </source>
</reference>
<feature type="compositionally biased region" description="Polar residues" evidence="1">
    <location>
        <begin position="156"/>
        <end position="192"/>
    </location>
</feature>
<evidence type="ECO:0000259" key="2">
    <source>
        <dbReference type="Pfam" id="PF25591"/>
    </source>
</evidence>
<proteinExistence type="predicted"/>
<accession>A0ABT4I6B5</accession>
<dbReference type="RefSeq" id="WP_268916719.1">
    <property type="nucleotide sequence ID" value="NZ_JAPTMY010000004.1"/>
</dbReference>
<organism evidence="3 4">
    <name type="scientific">Actinomyces israelii</name>
    <dbReference type="NCBI Taxonomy" id="1659"/>
    <lineage>
        <taxon>Bacteria</taxon>
        <taxon>Bacillati</taxon>
        <taxon>Actinomycetota</taxon>
        <taxon>Actinomycetes</taxon>
        <taxon>Actinomycetales</taxon>
        <taxon>Actinomycetaceae</taxon>
        <taxon>Actinomyces</taxon>
    </lineage>
</organism>
<feature type="compositionally biased region" description="Pro residues" evidence="1">
    <location>
        <begin position="1"/>
        <end position="10"/>
    </location>
</feature>
<feature type="region of interest" description="Disordered" evidence="1">
    <location>
        <begin position="60"/>
        <end position="250"/>
    </location>
</feature>
<keyword evidence="4" id="KW-1185">Reference proteome</keyword>
<feature type="compositionally biased region" description="Basic and acidic residues" evidence="1">
    <location>
        <begin position="139"/>
        <end position="153"/>
    </location>
</feature>
<feature type="region of interest" description="Disordered" evidence="1">
    <location>
        <begin position="1"/>
        <end position="25"/>
    </location>
</feature>
<feature type="domain" description="Leucine rich repeat variant" evidence="2">
    <location>
        <begin position="14"/>
        <end position="69"/>
    </location>
</feature>
<feature type="region of interest" description="Disordered" evidence="1">
    <location>
        <begin position="319"/>
        <end position="348"/>
    </location>
</feature>
<evidence type="ECO:0000256" key="1">
    <source>
        <dbReference type="SAM" id="MobiDB-lite"/>
    </source>
</evidence>
<dbReference type="InterPro" id="IPR057893">
    <property type="entry name" value="LRV_2"/>
</dbReference>
<sequence>MTEIPPPLPQQPDSDAEALRRPTTSAAELARIAAQRPDLHPAIAAHPSCYPDLATWITEQASTAQTQPAGDQELASPEEAAQPEADQELASPEEAAQPEADQEPASPEETAQPEADQKPSQPEADQEPASPEETAQPEADQKPDQPESAREPDQLESPQEAAQPTDASQQHDQTADSENPPVTDTQESAQSEDSQEPAGSVDAQDVSQQGDAPQEQPVDDQSQAVQGAGPLSQPDSDAEALRRPTTSAAELARIAAQRPDLHPAIAAHPSCYPDLATWITEQASTAQTQLIGARQAGQSAAGFQGSAAQLAGYRIPAQSTGISQQPSQPPSPGIRSDQPAKNSNASSRARRRSVIKVLSIGIGAATVGALVGTGTWWVTQRSGSEDDDQAASGPFSMSALEGTFLQGTRETWNIAEGRSTVSMSPDGAHVVALCPKLAESDFSYEPRVYPLDADALGTPVVFPADQMSKSNSEYSVVFSWWSGSPLIWDSIYDASSSLSSPVPWDTASTVFLGAPSKKRAILLEAPHVFDKAPSAPPQGAMISVDGSGKELWRTSDEYVSGFFDPARSDLLIGYKNDGDGNDSKSMTMTPHLLDPKTGSIRAALSPLVFDDSGKKSGGLLLASDGLVCFSNDGSTMTAEAYTFDGQSAWSLTGGFAKIVFCGVPSLDVANQALTAQDGSTSLIAENGTALVQASNGNFSLAGTGTALKLGKYDAESAELADFSYFTMLSDGSGILAQDSKKDDSIRMIDTSTGADAWSLSGQLMEDGLPQNQSTVKALPRSTGGVTRNGPSPAGIMLVSSGTGLSATVTCFAPGS</sequence>
<gene>
    <name evidence="3" type="ORF">OHJ16_03205</name>
</gene>
<evidence type="ECO:0000313" key="4">
    <source>
        <dbReference type="Proteomes" id="UP001072034"/>
    </source>
</evidence>
<feature type="compositionally biased region" description="Low complexity" evidence="1">
    <location>
        <begin position="72"/>
        <end position="109"/>
    </location>
</feature>
<comment type="caution">
    <text evidence="3">The sequence shown here is derived from an EMBL/GenBank/DDBJ whole genome shotgun (WGS) entry which is preliminary data.</text>
</comment>
<feature type="domain" description="Leucine rich repeat variant" evidence="2">
    <location>
        <begin position="236"/>
        <end position="294"/>
    </location>
</feature>
<dbReference type="Pfam" id="PF25591">
    <property type="entry name" value="LRV_2"/>
    <property type="match status" value="2"/>
</dbReference>
<dbReference type="Proteomes" id="UP001072034">
    <property type="component" value="Unassembled WGS sequence"/>
</dbReference>
<dbReference type="EMBL" id="JAPTMY010000004">
    <property type="protein sequence ID" value="MCZ0857056.1"/>
    <property type="molecule type" value="Genomic_DNA"/>
</dbReference>
<protein>
    <recommendedName>
        <fullName evidence="2">Leucine rich repeat variant domain-containing protein</fullName>
    </recommendedName>
</protein>
<name>A0ABT4I6B5_9ACTO</name>
<feature type="compositionally biased region" description="Polar residues" evidence="1">
    <location>
        <begin position="60"/>
        <end position="69"/>
    </location>
</feature>
<evidence type="ECO:0000313" key="3">
    <source>
        <dbReference type="EMBL" id="MCZ0857056.1"/>
    </source>
</evidence>